<feature type="region of interest" description="Disordered" evidence="1">
    <location>
        <begin position="173"/>
        <end position="296"/>
    </location>
</feature>
<feature type="compositionally biased region" description="Pro residues" evidence="1">
    <location>
        <begin position="285"/>
        <end position="296"/>
    </location>
</feature>
<evidence type="ECO:0000313" key="3">
    <source>
        <dbReference type="Proteomes" id="UP001448614"/>
    </source>
</evidence>
<comment type="caution">
    <text evidence="2">The sequence shown here is derived from an EMBL/GenBank/DDBJ whole genome shotgun (WGS) entry which is preliminary data.</text>
</comment>
<evidence type="ECO:0008006" key="4">
    <source>
        <dbReference type="Google" id="ProtNLM"/>
    </source>
</evidence>
<dbReference type="EMBL" id="JBBMFV010000004">
    <property type="protein sequence ID" value="MEO3941280.1"/>
    <property type="molecule type" value="Genomic_DNA"/>
</dbReference>
<gene>
    <name evidence="2" type="ORF">V3C41_09385</name>
</gene>
<evidence type="ECO:0000256" key="1">
    <source>
        <dbReference type="SAM" id="MobiDB-lite"/>
    </source>
</evidence>
<evidence type="ECO:0000313" key="2">
    <source>
        <dbReference type="EMBL" id="MEO3941280.1"/>
    </source>
</evidence>
<dbReference type="Proteomes" id="UP001448614">
    <property type="component" value="Unassembled WGS sequence"/>
</dbReference>
<reference evidence="2 3" key="1">
    <citation type="journal article" date="2024" name="Appl. Microbiol. Biotechnol.">
        <title>Biosynthetic gene clusters with biotechnological applications in novel Antarctic isolates from Actinomycetota.</title>
        <authorList>
            <person name="Bruna P."/>
            <person name="Nunez-Montero K."/>
            <person name="Contreras M.J."/>
            <person name="Leal K."/>
            <person name="Garcia M."/>
            <person name="Abanto M."/>
            <person name="Barrientos L."/>
        </authorList>
    </citation>
    <scope>NUCLEOTIDE SEQUENCE [LARGE SCALE GENOMIC DNA]</scope>
    <source>
        <strain evidence="2 3">Se16.17</strain>
    </source>
</reference>
<sequence length="296" mass="29635">MSEHFPPRGPRHQQAAHQQAVDRLLSDSGLDGDAELRTELLELRSLADTVPAPSEAVRALMVSGQVAATQEITTTDGPVASSGSPTTVLATVEDPARVADPAPASDPAPAFDRPADELAARRRTKRRAAVASLVVVVSLAGGATAAAASDGGIPGTFQHLGAAIGTVVSQLAPGSGNAPKQDGPAGATPAPTVEEKPAIPDRNQPAPAPASPNSGGSPVPDSHQPPRGGASPQQPKDPLPHEPGNGGIPTPVVPVTPPGIDPSGIDPAKLRPSDIPVTVPTHVVPSPPANPGIPAK</sequence>
<feature type="region of interest" description="Disordered" evidence="1">
    <location>
        <begin position="1"/>
        <end position="29"/>
    </location>
</feature>
<feature type="compositionally biased region" description="Pro residues" evidence="1">
    <location>
        <begin position="251"/>
        <end position="260"/>
    </location>
</feature>
<name>A0ABV0GRS8_PAENI</name>
<feature type="compositionally biased region" description="Low complexity" evidence="1">
    <location>
        <begin position="211"/>
        <end position="220"/>
    </location>
</feature>
<accession>A0ABV0GRS8</accession>
<proteinExistence type="predicted"/>
<dbReference type="RefSeq" id="WP_347782419.1">
    <property type="nucleotide sequence ID" value="NZ_JBBMFV010000004.1"/>
</dbReference>
<protein>
    <recommendedName>
        <fullName evidence="4">Anti-sigma-D factor RsdA-like protein</fullName>
    </recommendedName>
</protein>
<organism evidence="2 3">
    <name type="scientific">Paenarthrobacter nicotinovorans</name>
    <name type="common">Arthrobacter nicotinovorans</name>
    <dbReference type="NCBI Taxonomy" id="29320"/>
    <lineage>
        <taxon>Bacteria</taxon>
        <taxon>Bacillati</taxon>
        <taxon>Actinomycetota</taxon>
        <taxon>Actinomycetes</taxon>
        <taxon>Micrococcales</taxon>
        <taxon>Micrococcaceae</taxon>
        <taxon>Paenarthrobacter</taxon>
    </lineage>
</organism>
<keyword evidence="3" id="KW-1185">Reference proteome</keyword>